<dbReference type="STRING" id="765420.OSCT_1825"/>
<dbReference type="EMBL" id="ADVR01000064">
    <property type="protein sequence ID" value="EFO80312.1"/>
    <property type="molecule type" value="Genomic_DNA"/>
</dbReference>
<feature type="domain" description="Transposase IS4-like" evidence="1">
    <location>
        <begin position="91"/>
        <end position="211"/>
    </location>
</feature>
<dbReference type="Proteomes" id="UP000054010">
    <property type="component" value="Unassembled WGS sequence"/>
</dbReference>
<dbReference type="NCBIfam" id="NF033564">
    <property type="entry name" value="transpos_ISAs1"/>
    <property type="match status" value="1"/>
</dbReference>
<dbReference type="InterPro" id="IPR032806">
    <property type="entry name" value="YbfD_N"/>
</dbReference>
<dbReference type="HOGENOM" id="CLU_046404_0_0_0"/>
<name>E1IES4_9CHLR</name>
<dbReference type="InterPro" id="IPR002559">
    <property type="entry name" value="Transposase_11"/>
</dbReference>
<reference evidence="3 4" key="1">
    <citation type="journal article" date="2011" name="J. Bacteriol.">
        <title>Draft genome sequence of the anoxygenic filamentous phototrophic bacterium Oscillochloris trichoides subsp. DG-6.</title>
        <authorList>
            <person name="Kuznetsov B.B."/>
            <person name="Ivanovsky R.N."/>
            <person name="Keppen O.I."/>
            <person name="Sukhacheva M.V."/>
            <person name="Bumazhkin B.K."/>
            <person name="Patutina E.O."/>
            <person name="Beletsky A.V."/>
            <person name="Mardanov A.V."/>
            <person name="Baslerov R.V."/>
            <person name="Panteleeva A.N."/>
            <person name="Kolganova T.V."/>
            <person name="Ravin N.V."/>
            <person name="Skryabin K.G."/>
        </authorList>
    </citation>
    <scope>NUCLEOTIDE SEQUENCE [LARGE SCALE GENOMIC DNA]</scope>
    <source>
        <strain evidence="3 4">DG-6</strain>
    </source>
</reference>
<comment type="caution">
    <text evidence="3">The sequence shown here is derived from an EMBL/GenBank/DDBJ whole genome shotgun (WGS) entry which is preliminary data.</text>
</comment>
<evidence type="ECO:0000313" key="4">
    <source>
        <dbReference type="Proteomes" id="UP000054010"/>
    </source>
</evidence>
<dbReference type="GO" id="GO:0004803">
    <property type="term" value="F:transposase activity"/>
    <property type="evidence" value="ECO:0007669"/>
    <property type="project" value="InterPro"/>
</dbReference>
<evidence type="ECO:0000259" key="2">
    <source>
        <dbReference type="Pfam" id="PF13808"/>
    </source>
</evidence>
<dbReference type="PANTHER" id="PTHR30298:SF0">
    <property type="entry name" value="PROTEIN YBFL-RELATED"/>
    <property type="match status" value="1"/>
</dbReference>
<evidence type="ECO:0000313" key="3">
    <source>
        <dbReference type="EMBL" id="EFO80312.1"/>
    </source>
</evidence>
<proteinExistence type="predicted"/>
<dbReference type="Pfam" id="PF01609">
    <property type="entry name" value="DDE_Tnp_1"/>
    <property type="match status" value="1"/>
</dbReference>
<dbReference type="GO" id="GO:0003677">
    <property type="term" value="F:DNA binding"/>
    <property type="evidence" value="ECO:0007669"/>
    <property type="project" value="InterPro"/>
</dbReference>
<protein>
    <submittedName>
        <fullName evidence="3">Transposase IS4 family protein</fullName>
    </submittedName>
</protein>
<keyword evidence="4" id="KW-1185">Reference proteome</keyword>
<gene>
    <name evidence="3" type="ORF">OSCT_1825</name>
</gene>
<dbReference type="InterPro" id="IPR047647">
    <property type="entry name" value="ISAs1_transpos"/>
</dbReference>
<organism evidence="3 4">
    <name type="scientific">Oscillochloris trichoides DG-6</name>
    <dbReference type="NCBI Taxonomy" id="765420"/>
    <lineage>
        <taxon>Bacteria</taxon>
        <taxon>Bacillati</taxon>
        <taxon>Chloroflexota</taxon>
        <taxon>Chloroflexia</taxon>
        <taxon>Chloroflexales</taxon>
        <taxon>Chloroflexineae</taxon>
        <taxon>Oscillochloridaceae</taxon>
        <taxon>Oscillochloris</taxon>
    </lineage>
</organism>
<evidence type="ECO:0000259" key="1">
    <source>
        <dbReference type="Pfam" id="PF01609"/>
    </source>
</evidence>
<dbReference type="InterPro" id="IPR051698">
    <property type="entry name" value="Transposase_11-like"/>
</dbReference>
<dbReference type="AlphaFoldDB" id="E1IES4"/>
<feature type="domain" description="H repeat-associated protein N-terminal" evidence="2">
    <location>
        <begin position="2"/>
        <end position="82"/>
    </location>
</feature>
<dbReference type="PANTHER" id="PTHR30298">
    <property type="entry name" value="H REPEAT-ASSOCIATED PREDICTED TRANSPOSASE"/>
    <property type="match status" value="1"/>
</dbReference>
<dbReference type="GO" id="GO:0006313">
    <property type="term" value="P:DNA transposition"/>
    <property type="evidence" value="ECO:0007669"/>
    <property type="project" value="InterPro"/>
</dbReference>
<accession>E1IES4</accession>
<sequence>MDDPRIERTKAHPLIDIIVITICAVICGADDWVGVAEFGTSKAAWLKDFLELPNGIPSHDTFGRVFARINPDQFQQSFLQWIQAVQTVRADIIAIDGKTHRGSHDRPNGKTALHLVSAWAAENRLVLGQIAVDSTSNEITAIPQLLDLLDLRGCTVTIDAMGCQTAIAAKIRDGEGHDVLALKANQTTFHADVQALFADARAAKQPEYGMTCATETTSGHGRVETRTAYVISDPAVIAYLNPGNRWRDLASIALVEAQRTVDGKTTTEQR</sequence>
<dbReference type="Pfam" id="PF13808">
    <property type="entry name" value="DDE_Tnp_1_assoc"/>
    <property type="match status" value="1"/>
</dbReference>
<dbReference type="eggNOG" id="COG5433">
    <property type="taxonomic scope" value="Bacteria"/>
</dbReference>